<dbReference type="Gene3D" id="3.30.70.250">
    <property type="entry name" value="Malonyl-CoA ACP transacylase, ACP-binding"/>
    <property type="match status" value="1"/>
</dbReference>
<dbReference type="EC" id="2.3.1.39" evidence="1 6"/>
<dbReference type="InterPro" id="IPR050858">
    <property type="entry name" value="Mal-CoA-ACP_Trans/PKS_FabD"/>
</dbReference>
<feature type="domain" description="Malonyl-CoA:ACP transacylase (MAT)" evidence="7">
    <location>
        <begin position="11"/>
        <end position="309"/>
    </location>
</feature>
<evidence type="ECO:0000256" key="6">
    <source>
        <dbReference type="PIRNR" id="PIRNR000446"/>
    </source>
</evidence>
<dbReference type="SUPFAM" id="SSF55048">
    <property type="entry name" value="Probable ACP-binding domain of malonyl-CoA ACP transacylase"/>
    <property type="match status" value="1"/>
</dbReference>
<evidence type="ECO:0000313" key="8">
    <source>
        <dbReference type="EMBL" id="WPY00666.1"/>
    </source>
</evidence>
<dbReference type="PANTHER" id="PTHR42681">
    <property type="entry name" value="MALONYL-COA-ACYL CARRIER PROTEIN TRANSACYLASE, MITOCHONDRIAL"/>
    <property type="match status" value="1"/>
</dbReference>
<dbReference type="Gene3D" id="3.40.366.10">
    <property type="entry name" value="Malonyl-Coenzyme A Acyl Carrier Protein, domain 2"/>
    <property type="match status" value="1"/>
</dbReference>
<evidence type="ECO:0000256" key="1">
    <source>
        <dbReference type="ARBA" id="ARBA00013258"/>
    </source>
</evidence>
<keyword evidence="3 6" id="KW-0808">Transferase</keyword>
<evidence type="ECO:0000256" key="2">
    <source>
        <dbReference type="ARBA" id="ARBA00018953"/>
    </source>
</evidence>
<dbReference type="InterPro" id="IPR001227">
    <property type="entry name" value="Ac_transferase_dom_sf"/>
</dbReference>
<comment type="catalytic activity">
    <reaction evidence="5 6">
        <text>holo-[ACP] + malonyl-CoA = malonyl-[ACP] + CoA</text>
        <dbReference type="Rhea" id="RHEA:41792"/>
        <dbReference type="Rhea" id="RHEA-COMP:9623"/>
        <dbReference type="Rhea" id="RHEA-COMP:9685"/>
        <dbReference type="ChEBI" id="CHEBI:57287"/>
        <dbReference type="ChEBI" id="CHEBI:57384"/>
        <dbReference type="ChEBI" id="CHEBI:64479"/>
        <dbReference type="ChEBI" id="CHEBI:78449"/>
        <dbReference type="EC" id="2.3.1.39"/>
    </reaction>
</comment>
<proteinExistence type="inferred from homology"/>
<evidence type="ECO:0000256" key="5">
    <source>
        <dbReference type="ARBA" id="ARBA00048462"/>
    </source>
</evidence>
<reference evidence="8 9" key="1">
    <citation type="submission" date="2022-10" db="EMBL/GenBank/DDBJ databases">
        <title>Host association and intracellularity evolved multiple times independently in the Rickettsiales.</title>
        <authorList>
            <person name="Castelli M."/>
            <person name="Nardi T."/>
            <person name="Gammuto L."/>
            <person name="Bellinzona G."/>
            <person name="Sabaneyeva E."/>
            <person name="Potekhin A."/>
            <person name="Serra V."/>
            <person name="Petroni G."/>
            <person name="Sassera D."/>
        </authorList>
    </citation>
    <scope>NUCLEOTIDE SEQUENCE [LARGE SCALE GENOMIC DNA]</scope>
    <source>
        <strain evidence="8 9">Kr 154-4</strain>
    </source>
</reference>
<accession>A0ABZ0US70</accession>
<dbReference type="InterPro" id="IPR016035">
    <property type="entry name" value="Acyl_Trfase/lysoPLipase"/>
</dbReference>
<comment type="similarity">
    <text evidence="6">Belongs to the fabD family.</text>
</comment>
<dbReference type="InterPro" id="IPR016036">
    <property type="entry name" value="Malonyl_transacylase_ACP-bd"/>
</dbReference>
<dbReference type="EMBL" id="CP112932">
    <property type="protein sequence ID" value="WPY00666.1"/>
    <property type="molecule type" value="Genomic_DNA"/>
</dbReference>
<dbReference type="PANTHER" id="PTHR42681:SF1">
    <property type="entry name" value="MALONYL-COA-ACYL CARRIER PROTEIN TRANSACYLASE, MITOCHONDRIAL"/>
    <property type="match status" value="1"/>
</dbReference>
<gene>
    <name evidence="8" type="ORF">Trichorick_00550</name>
</gene>
<dbReference type="PIRSF" id="PIRSF000446">
    <property type="entry name" value="Mct"/>
    <property type="match status" value="1"/>
</dbReference>
<keyword evidence="9" id="KW-1185">Reference proteome</keyword>
<evidence type="ECO:0000256" key="4">
    <source>
        <dbReference type="ARBA" id="ARBA00023315"/>
    </source>
</evidence>
<dbReference type="InterPro" id="IPR024925">
    <property type="entry name" value="Malonyl_CoA-ACP_transAc"/>
</dbReference>
<dbReference type="InterPro" id="IPR004410">
    <property type="entry name" value="Malonyl_CoA-ACP_transAc_FabD"/>
</dbReference>
<sequence length="319" mass="35037">MYCRLMNRAFIFPGQGSQVVGMGKDFYNKFQTARTTFQFIDDSLNYKLSNIIFNGSDEELTLTQNTQPALMAVSMAIINTLKDQNRTNIASLCQYVAGHSLGEYSALCAAESISLIDTAKLLRRRGEAMQNACAFGVGAMAACIGIDITALEQIIYDYAGAEVCQIANDNISGQIVISGHNASVERVIAILKDLGYKAIKLKVSAPFHCDLMQPAEQEMTQALSEVIVDKPIVPVITNVTAVPTNDPMIIKQNLITQVCGRVRWRETIDQLVQAGIEEIVEIGSGKILTGMIKRTNHKLRTVNIGTVTEFDEFMESNLV</sequence>
<evidence type="ECO:0000259" key="7">
    <source>
        <dbReference type="SMART" id="SM00827"/>
    </source>
</evidence>
<dbReference type="NCBIfam" id="TIGR00128">
    <property type="entry name" value="fabD"/>
    <property type="match status" value="1"/>
</dbReference>
<keyword evidence="4 6" id="KW-0012">Acyltransferase</keyword>
<evidence type="ECO:0000313" key="9">
    <source>
        <dbReference type="Proteomes" id="UP001326613"/>
    </source>
</evidence>
<dbReference type="SUPFAM" id="SSF52151">
    <property type="entry name" value="FabD/lysophospholipase-like"/>
    <property type="match status" value="1"/>
</dbReference>
<dbReference type="InterPro" id="IPR014043">
    <property type="entry name" value="Acyl_transferase_dom"/>
</dbReference>
<dbReference type="SMART" id="SM00827">
    <property type="entry name" value="PKS_AT"/>
    <property type="match status" value="1"/>
</dbReference>
<protein>
    <recommendedName>
        <fullName evidence="2 6">Malonyl CoA-acyl carrier protein transacylase</fullName>
        <ecNumber evidence="1 6">2.3.1.39</ecNumber>
    </recommendedName>
</protein>
<name>A0ABZ0US70_9RICK</name>
<dbReference type="Pfam" id="PF00698">
    <property type="entry name" value="Acyl_transf_1"/>
    <property type="match status" value="1"/>
</dbReference>
<evidence type="ECO:0000256" key="3">
    <source>
        <dbReference type="ARBA" id="ARBA00022679"/>
    </source>
</evidence>
<organism evidence="8 9">
    <name type="scientific">Candidatus Trichorickettsia mobilis</name>
    <dbReference type="NCBI Taxonomy" id="1346319"/>
    <lineage>
        <taxon>Bacteria</taxon>
        <taxon>Pseudomonadati</taxon>
        <taxon>Pseudomonadota</taxon>
        <taxon>Alphaproteobacteria</taxon>
        <taxon>Rickettsiales</taxon>
        <taxon>Rickettsiaceae</taxon>
        <taxon>Rickettsieae</taxon>
        <taxon>Candidatus Trichorickettsia</taxon>
    </lineage>
</organism>
<dbReference type="Proteomes" id="UP001326613">
    <property type="component" value="Chromosome"/>
</dbReference>